<dbReference type="EMBL" id="QGKV02000832">
    <property type="protein sequence ID" value="KAF3546945.1"/>
    <property type="molecule type" value="Genomic_DNA"/>
</dbReference>
<name>A0ABQ7C5J1_BRACR</name>
<sequence length="192" mass="21765">MSKHLSSSIPLTAEKTKTRRRIDSPVSKSDSSSDLHDESEMTSYPHLCCLVLPRFLLWWAPDRLMGDDDMLEWRKKFSLPSSVVLRAPSLLEGASSCMSEEITVYEAFFDYGFRGEVPSLIAELCIFFRISPSQLNPPAWRILTAIQNLRDLECLSFGVNEVLYAYHLAPINGGEGRFHLRPQSGLQIVEKL</sequence>
<dbReference type="PANTHER" id="PTHR31099:SF49">
    <property type="entry name" value="MYOSIN HEAVY CHAIN-LIKE PROTEIN"/>
    <property type="match status" value="1"/>
</dbReference>
<feature type="compositionally biased region" description="Polar residues" evidence="1">
    <location>
        <begin position="1"/>
        <end position="10"/>
    </location>
</feature>
<gene>
    <name evidence="2" type="ORF">DY000_02007569</name>
</gene>
<evidence type="ECO:0000313" key="3">
    <source>
        <dbReference type="Proteomes" id="UP000266723"/>
    </source>
</evidence>
<proteinExistence type="predicted"/>
<evidence type="ECO:0000313" key="2">
    <source>
        <dbReference type="EMBL" id="KAF3546945.1"/>
    </source>
</evidence>
<accession>A0ABQ7C5J1</accession>
<feature type="region of interest" description="Disordered" evidence="1">
    <location>
        <begin position="1"/>
        <end position="36"/>
    </location>
</feature>
<dbReference type="Proteomes" id="UP000266723">
    <property type="component" value="Unassembled WGS sequence"/>
</dbReference>
<evidence type="ECO:0000256" key="1">
    <source>
        <dbReference type="SAM" id="MobiDB-lite"/>
    </source>
</evidence>
<reference evidence="2 3" key="1">
    <citation type="journal article" date="2020" name="BMC Genomics">
        <title>Intraspecific diversification of the crop wild relative Brassica cretica Lam. using demographic model selection.</title>
        <authorList>
            <person name="Kioukis A."/>
            <person name="Michalopoulou V.A."/>
            <person name="Briers L."/>
            <person name="Pirintsos S."/>
            <person name="Studholme D.J."/>
            <person name="Pavlidis P."/>
            <person name="Sarris P.F."/>
        </authorList>
    </citation>
    <scope>NUCLEOTIDE SEQUENCE [LARGE SCALE GENOMIC DNA]</scope>
    <source>
        <strain evidence="3">cv. PFS-1207/04</strain>
    </source>
</reference>
<comment type="caution">
    <text evidence="2">The sequence shown here is derived from an EMBL/GenBank/DDBJ whole genome shotgun (WGS) entry which is preliminary data.</text>
</comment>
<dbReference type="PANTHER" id="PTHR31099">
    <property type="entry name" value="OS06G0165300 PROTEIN"/>
    <property type="match status" value="1"/>
</dbReference>
<keyword evidence="3" id="KW-1185">Reference proteome</keyword>
<protein>
    <submittedName>
        <fullName evidence="2">Uncharacterized protein</fullName>
    </submittedName>
</protein>
<organism evidence="2 3">
    <name type="scientific">Brassica cretica</name>
    <name type="common">Mustard</name>
    <dbReference type="NCBI Taxonomy" id="69181"/>
    <lineage>
        <taxon>Eukaryota</taxon>
        <taxon>Viridiplantae</taxon>
        <taxon>Streptophyta</taxon>
        <taxon>Embryophyta</taxon>
        <taxon>Tracheophyta</taxon>
        <taxon>Spermatophyta</taxon>
        <taxon>Magnoliopsida</taxon>
        <taxon>eudicotyledons</taxon>
        <taxon>Gunneridae</taxon>
        <taxon>Pentapetalae</taxon>
        <taxon>rosids</taxon>
        <taxon>malvids</taxon>
        <taxon>Brassicales</taxon>
        <taxon>Brassicaceae</taxon>
        <taxon>Brassiceae</taxon>
        <taxon>Brassica</taxon>
    </lineage>
</organism>